<dbReference type="InterPro" id="IPR008271">
    <property type="entry name" value="Ser/Thr_kinase_AS"/>
</dbReference>
<dbReference type="PROSITE" id="PS00108">
    <property type="entry name" value="PROTEIN_KINASE_ST"/>
    <property type="match status" value="1"/>
</dbReference>
<dbReference type="RefSeq" id="XP_004363211.1">
    <property type="nucleotide sequence ID" value="XM_004363154.1"/>
</dbReference>
<dbReference type="Gene3D" id="3.30.200.20">
    <property type="entry name" value="Phosphorylase Kinase, domain 1"/>
    <property type="match status" value="1"/>
</dbReference>
<dbReference type="GO" id="GO:0005524">
    <property type="term" value="F:ATP binding"/>
    <property type="evidence" value="ECO:0007669"/>
    <property type="project" value="UniProtKB-UniRule"/>
</dbReference>
<dbReference type="InterPro" id="IPR045269">
    <property type="entry name" value="Atg1-like"/>
</dbReference>
<dbReference type="Gene3D" id="1.10.510.10">
    <property type="entry name" value="Transferase(Phosphotransferase) domain 1"/>
    <property type="match status" value="1"/>
</dbReference>
<dbReference type="PANTHER" id="PTHR24348">
    <property type="entry name" value="SERINE/THREONINE-PROTEIN KINASE UNC-51-RELATED"/>
    <property type="match status" value="1"/>
</dbReference>
<dbReference type="Pfam" id="PF00069">
    <property type="entry name" value="Pkinase"/>
    <property type="match status" value="1"/>
</dbReference>
<dbReference type="PROSITE" id="PS00107">
    <property type="entry name" value="PROTEIN_KINASE_ATP"/>
    <property type="match status" value="1"/>
</dbReference>
<dbReference type="GO" id="GO:0048548">
    <property type="term" value="P:regulation of pinocytosis"/>
    <property type="evidence" value="ECO:0007669"/>
    <property type="project" value="EnsemblProtists"/>
</dbReference>
<dbReference type="SUPFAM" id="SSF56112">
    <property type="entry name" value="Protein kinase-like (PK-like)"/>
    <property type="match status" value="1"/>
</dbReference>
<keyword evidence="2 5" id="KW-0547">Nucleotide-binding</keyword>
<dbReference type="GO" id="GO:0071692">
    <property type="term" value="P:protein localization to extracellular region"/>
    <property type="evidence" value="ECO:0007669"/>
    <property type="project" value="EnsemblProtists"/>
</dbReference>
<keyword evidence="3" id="KW-0418">Kinase</keyword>
<dbReference type="GO" id="GO:0031152">
    <property type="term" value="P:aggregation involved in sorocarp development"/>
    <property type="evidence" value="ECO:0007669"/>
    <property type="project" value="EnsemblProtists"/>
</dbReference>
<dbReference type="PANTHER" id="PTHR24348:SF22">
    <property type="entry name" value="NON-SPECIFIC SERINE_THREONINE PROTEIN KINASE"/>
    <property type="match status" value="1"/>
</dbReference>
<dbReference type="GO" id="GO:0008047">
    <property type="term" value="F:enzyme activator activity"/>
    <property type="evidence" value="ECO:0007669"/>
    <property type="project" value="EnsemblProtists"/>
</dbReference>
<evidence type="ECO:0000256" key="6">
    <source>
        <dbReference type="SAM" id="MobiDB-lite"/>
    </source>
</evidence>
<dbReference type="GO" id="GO:0061709">
    <property type="term" value="P:reticulophagy"/>
    <property type="evidence" value="ECO:0007669"/>
    <property type="project" value="TreeGrafter"/>
</dbReference>
<sequence length="645" mass="73334">MNLKGIEDEYAFQTRLGSGAFAQVFRAVQKSTGNIVAVKMIDPPPPQNESFIYMIMECCEGGDFSKYIRKHKRLTEEKAKYFMRQLANGLKFLRMRDIIHRDLKPQNLLLSDSGDSPTLKIADFGFARFIDVQSLSDTFCGSPLYMAPEILNRKNYTVKADLWSVGVILYEMLVGEPPLNCNTVVDLLHQLEKNTINIPSHIQQTISKECQDLLHSLLQTNEMNRLSWEDFFQHPWLGFSQSIPQFIYQQQKQQYQQQPYQQQPHPHSAPTTNPIVSLSPVDNNVYYPSHYQQQQQQPPFQQKGYPLQQQQQKMGGGNNYNNRDRSLNRSKSFTENNNYVYNIIQQQSNQQQPLAPPSSNTLLKIKQSSTSSLDFEKSCVIMDDEEYINALDTTSKRALAIAELGDLRQIEPNECIILYTKALVLIKSKLQTNSSNNHCFGSSNLYKFNSVMDRIADIYNEYYGKLLRFNEIYNAKSPSTIATTTTAASSALSTSSNNSGIQNTNNNNNNPTTTNTSIHAQLLEQSSSLSSTGSNFSPNKYIYETALDMGKNGGLEEMYRDYQKALQYYNDGLILLDYLLSIAIDSEDKDVLMKYITSFKIRIDKVVERTNSNSNNSGTTTTTTTMQHPTFSNYNNNSSPVPITF</sequence>
<dbReference type="STRING" id="1054147.F4PI77"/>
<dbReference type="GO" id="GO:0034045">
    <property type="term" value="C:phagophore assembly site membrane"/>
    <property type="evidence" value="ECO:0007669"/>
    <property type="project" value="TreeGrafter"/>
</dbReference>
<dbReference type="GO" id="GO:0034727">
    <property type="term" value="P:piecemeal microautophagy of the nucleus"/>
    <property type="evidence" value="ECO:0007669"/>
    <property type="project" value="TreeGrafter"/>
</dbReference>
<dbReference type="GO" id="GO:0010629">
    <property type="term" value="P:negative regulation of gene expression"/>
    <property type="evidence" value="ECO:0007669"/>
    <property type="project" value="EnsemblProtists"/>
</dbReference>
<keyword evidence="1" id="KW-0808">Transferase</keyword>
<reference evidence="9" key="1">
    <citation type="journal article" date="2011" name="Genome Res.">
        <title>Phylogeny-wide analysis of social amoeba genomes highlights ancient origins for complex intercellular communication.</title>
        <authorList>
            <person name="Heidel A.J."/>
            <person name="Lawal H.M."/>
            <person name="Felder M."/>
            <person name="Schilde C."/>
            <person name="Helps N.R."/>
            <person name="Tunggal B."/>
            <person name="Rivero F."/>
            <person name="John U."/>
            <person name="Schleicher M."/>
            <person name="Eichinger L."/>
            <person name="Platzer M."/>
            <person name="Noegel A.A."/>
            <person name="Schaap P."/>
            <person name="Gloeckner G."/>
        </authorList>
    </citation>
    <scope>NUCLEOTIDE SEQUENCE [LARGE SCALE GENOMIC DNA]</scope>
    <source>
        <strain evidence="9">SH3</strain>
    </source>
</reference>
<dbReference type="PROSITE" id="PS50011">
    <property type="entry name" value="PROTEIN_KINASE_DOM"/>
    <property type="match status" value="1"/>
</dbReference>
<dbReference type="KEGG" id="dfa:DFA_03609"/>
<dbReference type="EMBL" id="GL883006">
    <property type="protein sequence ID" value="EGG25360.1"/>
    <property type="molecule type" value="Genomic_DNA"/>
</dbReference>
<protein>
    <submittedName>
        <fullName evidence="8">Autophagy protein 1</fullName>
    </submittedName>
</protein>
<proteinExistence type="predicted"/>
<dbReference type="GO" id="GO:0000422">
    <property type="term" value="P:autophagy of mitochondrion"/>
    <property type="evidence" value="ECO:0007669"/>
    <property type="project" value="TreeGrafter"/>
</dbReference>
<dbReference type="GO" id="GO:0001878">
    <property type="term" value="P:response to yeast"/>
    <property type="evidence" value="ECO:0007669"/>
    <property type="project" value="EnsemblProtists"/>
</dbReference>
<dbReference type="OMA" id="CCEGGDF"/>
<dbReference type="GO" id="GO:0030435">
    <property type="term" value="P:sporulation resulting in formation of a cellular spore"/>
    <property type="evidence" value="ECO:0007669"/>
    <property type="project" value="EnsemblProtists"/>
</dbReference>
<organism evidence="8 9">
    <name type="scientific">Cavenderia fasciculata</name>
    <name type="common">Slime mold</name>
    <name type="synonym">Dictyostelium fasciculatum</name>
    <dbReference type="NCBI Taxonomy" id="261658"/>
    <lineage>
        <taxon>Eukaryota</taxon>
        <taxon>Amoebozoa</taxon>
        <taxon>Evosea</taxon>
        <taxon>Eumycetozoa</taxon>
        <taxon>Dictyostelia</taxon>
        <taxon>Acytosteliales</taxon>
        <taxon>Cavenderiaceae</taxon>
        <taxon>Cavenderia</taxon>
    </lineage>
</organism>
<dbReference type="GO" id="GO:0031288">
    <property type="term" value="P:sorocarp morphogenesis"/>
    <property type="evidence" value="ECO:0007669"/>
    <property type="project" value="EnsemblProtists"/>
</dbReference>
<dbReference type="InterPro" id="IPR000719">
    <property type="entry name" value="Prot_kinase_dom"/>
</dbReference>
<feature type="compositionally biased region" description="Polar residues" evidence="6">
    <location>
        <begin position="626"/>
        <end position="645"/>
    </location>
</feature>
<evidence type="ECO:0000256" key="5">
    <source>
        <dbReference type="PROSITE-ProRule" id="PRU10141"/>
    </source>
</evidence>
<dbReference type="SMART" id="SM00220">
    <property type="entry name" value="S_TKc"/>
    <property type="match status" value="1"/>
</dbReference>
<evidence type="ECO:0000256" key="1">
    <source>
        <dbReference type="ARBA" id="ARBA00022679"/>
    </source>
</evidence>
<dbReference type="SUPFAM" id="SSF116846">
    <property type="entry name" value="MIT domain"/>
    <property type="match status" value="1"/>
</dbReference>
<feature type="binding site" evidence="5">
    <location>
        <position position="39"/>
    </location>
    <ligand>
        <name>ATP</name>
        <dbReference type="ChEBI" id="CHEBI:30616"/>
    </ligand>
</feature>
<feature type="region of interest" description="Disordered" evidence="6">
    <location>
        <begin position="610"/>
        <end position="645"/>
    </location>
</feature>
<dbReference type="GeneID" id="14877469"/>
<dbReference type="GO" id="GO:0000045">
    <property type="term" value="P:autophagosome assembly"/>
    <property type="evidence" value="ECO:0007669"/>
    <property type="project" value="TreeGrafter"/>
</dbReference>
<evidence type="ECO:0000256" key="2">
    <source>
        <dbReference type="ARBA" id="ARBA00022741"/>
    </source>
</evidence>
<feature type="compositionally biased region" description="Polar residues" evidence="6">
    <location>
        <begin position="269"/>
        <end position="282"/>
    </location>
</feature>
<dbReference type="GO" id="GO:0004674">
    <property type="term" value="F:protein serine/threonine kinase activity"/>
    <property type="evidence" value="ECO:0007669"/>
    <property type="project" value="InterPro"/>
</dbReference>
<dbReference type="InterPro" id="IPR011009">
    <property type="entry name" value="Kinase-like_dom_sf"/>
</dbReference>
<feature type="compositionally biased region" description="Low complexity" evidence="6">
    <location>
        <begin position="292"/>
        <end position="313"/>
    </location>
</feature>
<dbReference type="GO" id="GO:0006995">
    <property type="term" value="P:cellular response to nitrogen starvation"/>
    <property type="evidence" value="ECO:0007669"/>
    <property type="project" value="EnsemblProtists"/>
</dbReference>
<gene>
    <name evidence="8" type="primary">atg1</name>
    <name evidence="8" type="ORF">DFA_03609</name>
</gene>
<feature type="region of interest" description="Disordered" evidence="6">
    <location>
        <begin position="254"/>
        <end position="329"/>
    </location>
</feature>
<dbReference type="Proteomes" id="UP000007797">
    <property type="component" value="Unassembled WGS sequence"/>
</dbReference>
<keyword evidence="9" id="KW-1185">Reference proteome</keyword>
<dbReference type="GO" id="GO:0050830">
    <property type="term" value="P:defense response to Gram-positive bacterium"/>
    <property type="evidence" value="ECO:0007669"/>
    <property type="project" value="EnsemblProtists"/>
</dbReference>
<dbReference type="GO" id="GO:0048102">
    <property type="term" value="P:autophagic cell death"/>
    <property type="evidence" value="ECO:0007669"/>
    <property type="project" value="EnsemblProtists"/>
</dbReference>
<evidence type="ECO:0000259" key="7">
    <source>
        <dbReference type="PROSITE" id="PS50011"/>
    </source>
</evidence>
<feature type="compositionally biased region" description="Low complexity" evidence="6">
    <location>
        <begin position="610"/>
        <end position="625"/>
    </location>
</feature>
<dbReference type="InterPro" id="IPR017441">
    <property type="entry name" value="Protein_kinase_ATP_BS"/>
</dbReference>
<dbReference type="GO" id="GO:0005829">
    <property type="term" value="C:cytosol"/>
    <property type="evidence" value="ECO:0007669"/>
    <property type="project" value="TreeGrafter"/>
</dbReference>
<evidence type="ECO:0000313" key="9">
    <source>
        <dbReference type="Proteomes" id="UP000007797"/>
    </source>
</evidence>
<dbReference type="OrthoDB" id="346907at2759"/>
<dbReference type="InterPro" id="IPR036181">
    <property type="entry name" value="MIT_dom_sf"/>
</dbReference>
<keyword evidence="4 5" id="KW-0067">ATP-binding</keyword>
<feature type="compositionally biased region" description="Low complexity" evidence="6">
    <location>
        <begin position="254"/>
        <end position="264"/>
    </location>
</feature>
<dbReference type="GO" id="GO:0043327">
    <property type="term" value="P:chemotaxis to cAMP"/>
    <property type="evidence" value="ECO:0007669"/>
    <property type="project" value="EnsemblProtists"/>
</dbReference>
<evidence type="ECO:0000256" key="4">
    <source>
        <dbReference type="ARBA" id="ARBA00022840"/>
    </source>
</evidence>
<feature type="region of interest" description="Disordered" evidence="6">
    <location>
        <begin position="492"/>
        <end position="515"/>
    </location>
</feature>
<evidence type="ECO:0000313" key="8">
    <source>
        <dbReference type="EMBL" id="EGG25360.1"/>
    </source>
</evidence>
<accession>F4PI77</accession>
<dbReference type="AlphaFoldDB" id="F4PI77"/>
<evidence type="ECO:0000256" key="3">
    <source>
        <dbReference type="ARBA" id="ARBA00022777"/>
    </source>
</evidence>
<dbReference type="GO" id="GO:0010506">
    <property type="term" value="P:regulation of autophagy"/>
    <property type="evidence" value="ECO:0007669"/>
    <property type="project" value="InterPro"/>
</dbReference>
<name>F4PI77_CACFS</name>
<dbReference type="GO" id="GO:0000902">
    <property type="term" value="P:cell morphogenesis"/>
    <property type="evidence" value="ECO:0007669"/>
    <property type="project" value="EnsemblProtists"/>
</dbReference>
<dbReference type="GO" id="GO:1990316">
    <property type="term" value="C:Atg1/ULK1 kinase complex"/>
    <property type="evidence" value="ECO:0007669"/>
    <property type="project" value="EnsemblProtists"/>
</dbReference>
<dbReference type="GO" id="GO:0005776">
    <property type="term" value="C:autophagosome"/>
    <property type="evidence" value="ECO:0007669"/>
    <property type="project" value="TreeGrafter"/>
</dbReference>
<dbReference type="GO" id="GO:0043457">
    <property type="term" value="P:regulation of cellular respiration"/>
    <property type="evidence" value="ECO:0007669"/>
    <property type="project" value="EnsemblProtists"/>
</dbReference>
<dbReference type="GO" id="GO:0097300">
    <property type="term" value="P:programmed necrotic cell death"/>
    <property type="evidence" value="ECO:0007669"/>
    <property type="project" value="EnsemblProtists"/>
</dbReference>
<dbReference type="GO" id="GO:0035891">
    <property type="term" value="P:exit from host cell"/>
    <property type="evidence" value="ECO:0007669"/>
    <property type="project" value="EnsemblProtists"/>
</dbReference>
<dbReference type="GO" id="GO:0044351">
    <property type="term" value="P:macropinocytosis"/>
    <property type="evidence" value="ECO:0007669"/>
    <property type="project" value="EnsemblProtists"/>
</dbReference>
<feature type="domain" description="Protein kinase" evidence="7">
    <location>
        <begin position="1"/>
        <end position="237"/>
    </location>
</feature>